<keyword evidence="3" id="KW-0228">DNA excision</keyword>
<dbReference type="SUPFAM" id="SSF53098">
    <property type="entry name" value="Ribonuclease H-like"/>
    <property type="match status" value="1"/>
</dbReference>
<dbReference type="InterPro" id="IPR000305">
    <property type="entry name" value="GIY-YIG_endonuc"/>
</dbReference>
<dbReference type="EMBL" id="JAVBIK010000001">
    <property type="protein sequence ID" value="MDT7517337.1"/>
    <property type="molecule type" value="Genomic_DNA"/>
</dbReference>
<dbReference type="CDD" id="cd06127">
    <property type="entry name" value="DEDDh"/>
    <property type="match status" value="1"/>
</dbReference>
<keyword evidence="14" id="KW-1185">Reference proteome</keyword>
<dbReference type="SUPFAM" id="SSF82771">
    <property type="entry name" value="GIY-YIG endonuclease"/>
    <property type="match status" value="1"/>
</dbReference>
<evidence type="ECO:0000259" key="12">
    <source>
        <dbReference type="PROSITE" id="PS50164"/>
    </source>
</evidence>
<protein>
    <recommendedName>
        <fullName evidence="8">Excinuclease cho</fullName>
        <ecNumber evidence="1">2.7.7.7</ecNumber>
    </recommendedName>
    <alternativeName>
        <fullName evidence="10">Endonuclease cho</fullName>
    </alternativeName>
    <alternativeName>
        <fullName evidence="9">UvrC homolog protein</fullName>
    </alternativeName>
</protein>
<dbReference type="SMART" id="SM00465">
    <property type="entry name" value="GIYc"/>
    <property type="match status" value="1"/>
</dbReference>
<comment type="catalytic activity">
    <reaction evidence="11">
        <text>DNA(n) + a 2'-deoxyribonucleoside 5'-triphosphate = DNA(n+1) + diphosphate</text>
        <dbReference type="Rhea" id="RHEA:22508"/>
        <dbReference type="Rhea" id="RHEA-COMP:17339"/>
        <dbReference type="Rhea" id="RHEA-COMP:17340"/>
        <dbReference type="ChEBI" id="CHEBI:33019"/>
        <dbReference type="ChEBI" id="CHEBI:61560"/>
        <dbReference type="ChEBI" id="CHEBI:173112"/>
        <dbReference type="EC" id="2.7.7.7"/>
    </reaction>
</comment>
<keyword evidence="13" id="KW-0269">Exonuclease</keyword>
<keyword evidence="4" id="KW-0378">Hydrolase</keyword>
<evidence type="ECO:0000256" key="4">
    <source>
        <dbReference type="ARBA" id="ARBA00022801"/>
    </source>
</evidence>
<dbReference type="InterPro" id="IPR012337">
    <property type="entry name" value="RNaseH-like_sf"/>
</dbReference>
<dbReference type="InterPro" id="IPR013520">
    <property type="entry name" value="Ribonucl_H"/>
</dbReference>
<keyword evidence="13" id="KW-0540">Nuclease</keyword>
<evidence type="ECO:0000256" key="8">
    <source>
        <dbReference type="ARBA" id="ARBA00040756"/>
    </source>
</evidence>
<keyword evidence="5" id="KW-0267">Excision nuclease</keyword>
<keyword evidence="2" id="KW-0227">DNA damage</keyword>
<comment type="caution">
    <text evidence="13">The sequence shown here is derived from an EMBL/GenBank/DDBJ whole genome shotgun (WGS) entry which is preliminary data.</text>
</comment>
<keyword evidence="6" id="KW-0234">DNA repair</keyword>
<dbReference type="PANTHER" id="PTHR30562:SF10">
    <property type="entry name" value="EXCINUCLEASE CHO"/>
    <property type="match status" value="1"/>
</dbReference>
<keyword evidence="7" id="KW-0742">SOS response</keyword>
<evidence type="ECO:0000256" key="6">
    <source>
        <dbReference type="ARBA" id="ARBA00023204"/>
    </source>
</evidence>
<dbReference type="InterPro" id="IPR050066">
    <property type="entry name" value="UvrABC_protein_C"/>
</dbReference>
<evidence type="ECO:0000256" key="2">
    <source>
        <dbReference type="ARBA" id="ARBA00022763"/>
    </source>
</evidence>
<dbReference type="InterPro" id="IPR036397">
    <property type="entry name" value="RNaseH_sf"/>
</dbReference>
<dbReference type="RefSeq" id="WP_313873171.1">
    <property type="nucleotide sequence ID" value="NZ_JAVBIK010000001.1"/>
</dbReference>
<dbReference type="CDD" id="cd10434">
    <property type="entry name" value="GIY-YIG_UvrC_Cho"/>
    <property type="match status" value="1"/>
</dbReference>
<dbReference type="InterPro" id="IPR035901">
    <property type="entry name" value="GIY-YIG_endonuc_sf"/>
</dbReference>
<evidence type="ECO:0000256" key="1">
    <source>
        <dbReference type="ARBA" id="ARBA00012417"/>
    </source>
</evidence>
<dbReference type="Pfam" id="PF00929">
    <property type="entry name" value="RNase_T"/>
    <property type="match status" value="1"/>
</dbReference>
<accession>A0ABU3KJ74</accession>
<sequence>MPAMLPSYVVLDLETTGGNAVNDRITEIAAVRIDNGVETARWSSLVNPGVRIPPFIQSLTGITDAMVEDAPTFEQLAKPLLALLEGAVFVAHNVRFDHGFVLNELARLDIALKVKTLCTVRLSRRLYPQHKGHGLDAILQRHGLHTQARHRAMGDVDVVLAWLDVANRELGAEALAREAQGLLQGSAAVPPMLETPVSDIPDTPGVYLFYGESSIPLYVGKSVTMRSRVMSHFQASTKVAREMRILQEIRRVEWRETAGELGALLLESRLVKELQPIHNRLLRREKQLTAWKLHDDPATRPLVQLVRLDEVDPSDMGQLYGAYRSKRQAMEALRSLADMHQFCPLVLGLESGKGACFASQIGRCKGVCAGREPAPLHRARLQIALAEHRLQSWPHAGRMGIREHNPITGRTDIHVFDQWCHVATVHNEAELQEAIAQRQVLAFDLDTYRLLVKRLTGTGLRSREVLHLGGHPVSAA</sequence>
<evidence type="ECO:0000256" key="11">
    <source>
        <dbReference type="ARBA" id="ARBA00049244"/>
    </source>
</evidence>
<dbReference type="SMART" id="SM00479">
    <property type="entry name" value="EXOIII"/>
    <property type="match status" value="1"/>
</dbReference>
<evidence type="ECO:0000256" key="3">
    <source>
        <dbReference type="ARBA" id="ARBA00022769"/>
    </source>
</evidence>
<dbReference type="NCBIfam" id="TIGR00573">
    <property type="entry name" value="dnaq"/>
    <property type="match status" value="1"/>
</dbReference>
<evidence type="ECO:0000313" key="13">
    <source>
        <dbReference type="EMBL" id="MDT7517337.1"/>
    </source>
</evidence>
<feature type="domain" description="GIY-YIG" evidence="12">
    <location>
        <begin position="202"/>
        <end position="280"/>
    </location>
</feature>
<gene>
    <name evidence="13" type="ORF">RAE19_01025</name>
</gene>
<evidence type="ECO:0000256" key="10">
    <source>
        <dbReference type="ARBA" id="ARBA00042732"/>
    </source>
</evidence>
<proteinExistence type="predicted"/>
<evidence type="ECO:0000313" key="14">
    <source>
        <dbReference type="Proteomes" id="UP001321700"/>
    </source>
</evidence>
<reference evidence="13 14" key="1">
    <citation type="submission" date="2023-08" db="EMBL/GenBank/DDBJ databases">
        <title>Rhodoferax potami sp. nov. and Rhodoferax mekongensis sp. nov., isolated from the Mekong River in Thailand.</title>
        <authorList>
            <person name="Kitikhun S."/>
            <person name="Charoenyingcharoen P."/>
            <person name="Siriarchawattana P."/>
            <person name="Likhitrattanapisal S."/>
            <person name="Nilsakha T."/>
            <person name="Chanpet A."/>
            <person name="Rattanawaree P."/>
            <person name="Ingsriswang S."/>
        </authorList>
    </citation>
    <scope>NUCLEOTIDE SEQUENCE [LARGE SCALE GENOMIC DNA]</scope>
    <source>
        <strain evidence="13 14">TBRC 17660</strain>
    </source>
</reference>
<dbReference type="PANTHER" id="PTHR30562">
    <property type="entry name" value="UVRC/OXIDOREDUCTASE"/>
    <property type="match status" value="1"/>
</dbReference>
<evidence type="ECO:0000256" key="7">
    <source>
        <dbReference type="ARBA" id="ARBA00023236"/>
    </source>
</evidence>
<dbReference type="InterPro" id="IPR006054">
    <property type="entry name" value="DnaQ"/>
</dbReference>
<name>A0ABU3KJ74_9BURK</name>
<dbReference type="EC" id="2.7.7.7" evidence="1"/>
<dbReference type="Proteomes" id="UP001321700">
    <property type="component" value="Unassembled WGS sequence"/>
</dbReference>
<dbReference type="InterPro" id="IPR047296">
    <property type="entry name" value="GIY-YIG_UvrC_Cho"/>
</dbReference>
<dbReference type="GO" id="GO:0004527">
    <property type="term" value="F:exonuclease activity"/>
    <property type="evidence" value="ECO:0007669"/>
    <property type="project" value="UniProtKB-KW"/>
</dbReference>
<dbReference type="PROSITE" id="PS50164">
    <property type="entry name" value="GIY_YIG"/>
    <property type="match status" value="1"/>
</dbReference>
<dbReference type="Gene3D" id="3.40.1440.10">
    <property type="entry name" value="GIY-YIG endonuclease"/>
    <property type="match status" value="1"/>
</dbReference>
<dbReference type="Gene3D" id="3.30.420.10">
    <property type="entry name" value="Ribonuclease H-like superfamily/Ribonuclease H"/>
    <property type="match status" value="1"/>
</dbReference>
<evidence type="ECO:0000256" key="9">
    <source>
        <dbReference type="ARBA" id="ARBA00042138"/>
    </source>
</evidence>
<evidence type="ECO:0000256" key="5">
    <source>
        <dbReference type="ARBA" id="ARBA00022881"/>
    </source>
</evidence>
<organism evidence="13 14">
    <name type="scientific">Rhodoferax potami</name>
    <dbReference type="NCBI Taxonomy" id="3068338"/>
    <lineage>
        <taxon>Bacteria</taxon>
        <taxon>Pseudomonadati</taxon>
        <taxon>Pseudomonadota</taxon>
        <taxon>Betaproteobacteria</taxon>
        <taxon>Burkholderiales</taxon>
        <taxon>Comamonadaceae</taxon>
        <taxon>Rhodoferax</taxon>
    </lineage>
</organism>